<reference evidence="5" key="1">
    <citation type="journal article" date="2022" name="Int. J. Syst. Evol. Microbiol.">
        <title>Anaeromyxobacter oryzae sp. nov., Anaeromyxobacter diazotrophicus sp. nov. and Anaeromyxobacter paludicola sp. nov., isolated from paddy soils.</title>
        <authorList>
            <person name="Itoh H."/>
            <person name="Xu Z."/>
            <person name="Mise K."/>
            <person name="Masuda Y."/>
            <person name="Ushijima N."/>
            <person name="Hayakawa C."/>
            <person name="Shiratori Y."/>
            <person name="Senoo K."/>
        </authorList>
    </citation>
    <scope>NUCLEOTIDE SEQUENCE [LARGE SCALE GENOMIC DNA]</scope>
    <source>
        <strain evidence="5">Red630</strain>
    </source>
</reference>
<evidence type="ECO:0000256" key="1">
    <source>
        <dbReference type="RuleBase" id="RU003494"/>
    </source>
</evidence>
<dbReference type="SFLD" id="SFLDS00019">
    <property type="entry name" value="Glutathione_Transferase_(cytos"/>
    <property type="match status" value="1"/>
</dbReference>
<gene>
    <name evidence="4" type="ORF">AMPC_37840</name>
</gene>
<dbReference type="InterPro" id="IPR036249">
    <property type="entry name" value="Thioredoxin-like_sf"/>
</dbReference>
<accession>A0ABM7XFI4</accession>
<dbReference type="InterPro" id="IPR004045">
    <property type="entry name" value="Glutathione_S-Trfase_N"/>
</dbReference>
<evidence type="ECO:0000313" key="4">
    <source>
        <dbReference type="EMBL" id="BDG10671.1"/>
    </source>
</evidence>
<dbReference type="PROSITE" id="PS50404">
    <property type="entry name" value="GST_NTER"/>
    <property type="match status" value="1"/>
</dbReference>
<dbReference type="RefSeq" id="WP_248343171.1">
    <property type="nucleotide sequence ID" value="NZ_AP025592.1"/>
</dbReference>
<dbReference type="PANTHER" id="PTHR44051:SF8">
    <property type="entry name" value="GLUTATHIONE S-TRANSFERASE GSTA"/>
    <property type="match status" value="1"/>
</dbReference>
<dbReference type="InterPro" id="IPR036282">
    <property type="entry name" value="Glutathione-S-Trfase_C_sf"/>
</dbReference>
<proteinExistence type="inferred from homology"/>
<dbReference type="Pfam" id="PF00043">
    <property type="entry name" value="GST_C"/>
    <property type="match status" value="1"/>
</dbReference>
<name>A0ABM7XFI4_9BACT</name>
<dbReference type="CDD" id="cd03046">
    <property type="entry name" value="GST_N_GTT1_like"/>
    <property type="match status" value="1"/>
</dbReference>
<dbReference type="Pfam" id="PF02798">
    <property type="entry name" value="GST_N"/>
    <property type="match status" value="1"/>
</dbReference>
<dbReference type="Gene3D" id="3.40.30.10">
    <property type="entry name" value="Glutaredoxin"/>
    <property type="match status" value="1"/>
</dbReference>
<evidence type="ECO:0000313" key="5">
    <source>
        <dbReference type="Proteomes" id="UP001162734"/>
    </source>
</evidence>
<dbReference type="SFLD" id="SFLDG01150">
    <property type="entry name" value="Main.1:_Beta-like"/>
    <property type="match status" value="1"/>
</dbReference>
<dbReference type="InterPro" id="IPR010987">
    <property type="entry name" value="Glutathione-S-Trfase_C-like"/>
</dbReference>
<protein>
    <submittedName>
        <fullName evidence="4">Glutathione S-transferase</fullName>
    </submittedName>
</protein>
<keyword evidence="5" id="KW-1185">Reference proteome</keyword>
<dbReference type="EMBL" id="AP025592">
    <property type="protein sequence ID" value="BDG10671.1"/>
    <property type="molecule type" value="Genomic_DNA"/>
</dbReference>
<dbReference type="CDD" id="cd03207">
    <property type="entry name" value="GST_C_8"/>
    <property type="match status" value="1"/>
</dbReference>
<dbReference type="Proteomes" id="UP001162734">
    <property type="component" value="Chromosome"/>
</dbReference>
<comment type="similarity">
    <text evidence="1">Belongs to the GST superfamily.</text>
</comment>
<dbReference type="PANTHER" id="PTHR44051">
    <property type="entry name" value="GLUTATHIONE S-TRANSFERASE-RELATED"/>
    <property type="match status" value="1"/>
</dbReference>
<dbReference type="InterPro" id="IPR040079">
    <property type="entry name" value="Glutathione_S-Trfase"/>
</dbReference>
<feature type="domain" description="GST C-terminal" evidence="3">
    <location>
        <begin position="85"/>
        <end position="199"/>
    </location>
</feature>
<organism evidence="4 5">
    <name type="scientific">Anaeromyxobacter paludicola</name>
    <dbReference type="NCBI Taxonomy" id="2918171"/>
    <lineage>
        <taxon>Bacteria</taxon>
        <taxon>Pseudomonadati</taxon>
        <taxon>Myxococcota</taxon>
        <taxon>Myxococcia</taxon>
        <taxon>Myxococcales</taxon>
        <taxon>Cystobacterineae</taxon>
        <taxon>Anaeromyxobacteraceae</taxon>
        <taxon>Anaeromyxobacter</taxon>
    </lineage>
</organism>
<dbReference type="SUPFAM" id="SSF47616">
    <property type="entry name" value="GST C-terminal domain-like"/>
    <property type="match status" value="1"/>
</dbReference>
<dbReference type="InterPro" id="IPR004046">
    <property type="entry name" value="GST_C"/>
</dbReference>
<dbReference type="SUPFAM" id="SSF52833">
    <property type="entry name" value="Thioredoxin-like"/>
    <property type="match status" value="1"/>
</dbReference>
<feature type="domain" description="GST N-terminal" evidence="2">
    <location>
        <begin position="1"/>
        <end position="79"/>
    </location>
</feature>
<dbReference type="SFLD" id="SFLDG00358">
    <property type="entry name" value="Main_(cytGST)"/>
    <property type="match status" value="1"/>
</dbReference>
<sequence>MKLYYVPKTRATRPRWVLEELGLSYELARLDPKAGETRTPEHLRRHPLGHVPVLEDGGVRIFESGAICLWLADRDPERRLLDVPGTPGRAQALQWIFYGVTELETPLGIAGAELRKGAAGDAALVAAMKQRLAAALGPLEAELGGRSWIAGDRFTVADVVLASLLASAQRNGLLPPSPALEAYLSRATSRPAASRALAD</sequence>
<dbReference type="PROSITE" id="PS50405">
    <property type="entry name" value="GST_CTER"/>
    <property type="match status" value="1"/>
</dbReference>
<dbReference type="Gene3D" id="1.20.1050.10">
    <property type="match status" value="1"/>
</dbReference>
<evidence type="ECO:0000259" key="3">
    <source>
        <dbReference type="PROSITE" id="PS50405"/>
    </source>
</evidence>
<evidence type="ECO:0000259" key="2">
    <source>
        <dbReference type="PROSITE" id="PS50404"/>
    </source>
</evidence>